<feature type="domain" description="DUF7731" evidence="2">
    <location>
        <begin position="17"/>
        <end position="112"/>
    </location>
</feature>
<keyword evidence="1" id="KW-0812">Transmembrane</keyword>
<keyword evidence="4" id="KW-1185">Reference proteome</keyword>
<feature type="transmembrane region" description="Helical" evidence="1">
    <location>
        <begin position="132"/>
        <end position="149"/>
    </location>
</feature>
<keyword evidence="1" id="KW-0472">Membrane</keyword>
<dbReference type="InterPro" id="IPR056633">
    <property type="entry name" value="DUF7731"/>
</dbReference>
<evidence type="ECO:0000313" key="4">
    <source>
        <dbReference type="Proteomes" id="UP001497516"/>
    </source>
</evidence>
<name>A0AAV2GBD6_9ROSI</name>
<evidence type="ECO:0000256" key="1">
    <source>
        <dbReference type="SAM" id="Phobius"/>
    </source>
</evidence>
<keyword evidence="1" id="KW-1133">Transmembrane helix</keyword>
<dbReference type="EMBL" id="OZ034821">
    <property type="protein sequence ID" value="CAL1407642.1"/>
    <property type="molecule type" value="Genomic_DNA"/>
</dbReference>
<dbReference type="PANTHER" id="PTHR34366">
    <property type="entry name" value="OS07G0289901 PROTEIN-RELATED"/>
    <property type="match status" value="1"/>
</dbReference>
<protein>
    <recommendedName>
        <fullName evidence="2">DUF7731 domain-containing protein</fullName>
    </recommendedName>
</protein>
<dbReference type="Pfam" id="PF24865">
    <property type="entry name" value="DUF7731"/>
    <property type="match status" value="1"/>
</dbReference>
<evidence type="ECO:0000259" key="2">
    <source>
        <dbReference type="Pfam" id="PF24865"/>
    </source>
</evidence>
<evidence type="ECO:0000313" key="3">
    <source>
        <dbReference type="EMBL" id="CAL1407642.1"/>
    </source>
</evidence>
<gene>
    <name evidence="3" type="ORF">LTRI10_LOCUS47298</name>
</gene>
<reference evidence="3 4" key="1">
    <citation type="submission" date="2024-04" db="EMBL/GenBank/DDBJ databases">
        <authorList>
            <person name="Fracassetti M."/>
        </authorList>
    </citation>
    <scope>NUCLEOTIDE SEQUENCE [LARGE SCALE GENOMIC DNA]</scope>
</reference>
<organism evidence="3 4">
    <name type="scientific">Linum trigynum</name>
    <dbReference type="NCBI Taxonomy" id="586398"/>
    <lineage>
        <taxon>Eukaryota</taxon>
        <taxon>Viridiplantae</taxon>
        <taxon>Streptophyta</taxon>
        <taxon>Embryophyta</taxon>
        <taxon>Tracheophyta</taxon>
        <taxon>Spermatophyta</taxon>
        <taxon>Magnoliopsida</taxon>
        <taxon>eudicotyledons</taxon>
        <taxon>Gunneridae</taxon>
        <taxon>Pentapetalae</taxon>
        <taxon>rosids</taxon>
        <taxon>fabids</taxon>
        <taxon>Malpighiales</taxon>
        <taxon>Linaceae</taxon>
        <taxon>Linum</taxon>
    </lineage>
</organism>
<dbReference type="AlphaFoldDB" id="A0AAV2GBD6"/>
<accession>A0AAV2GBD6</accession>
<dbReference type="PANTHER" id="PTHR34366:SF8">
    <property type="entry name" value="TRANSMEMBRANE PROTEIN"/>
    <property type="match status" value="1"/>
</dbReference>
<sequence length="173" mass="19448">MATLCCNKGYAQNQPGEFISKASSCFNDEIYGRCNRAYRLTLSGNINVPTEATDAFCDGPCFDETHHVLDCINDLLSDFVFFNRATVRDVRAVLNSGCSFTSNRRGDFNVPSYLRDETSGVGRVQRLIGWNLLWESSVYIISLGVLWVITELQNNPSYLIISALHRRNVEHPA</sequence>
<dbReference type="Proteomes" id="UP001497516">
    <property type="component" value="Chromosome 8"/>
</dbReference>
<proteinExistence type="predicted"/>